<evidence type="ECO:0000256" key="8">
    <source>
        <dbReference type="SAM" id="MobiDB-lite"/>
    </source>
</evidence>
<dbReference type="EMBL" id="KN824847">
    <property type="protein sequence ID" value="KIK99881.1"/>
    <property type="molecule type" value="Genomic_DNA"/>
</dbReference>
<feature type="compositionally biased region" description="Basic and acidic residues" evidence="8">
    <location>
        <begin position="120"/>
        <end position="135"/>
    </location>
</feature>
<evidence type="ECO:0000313" key="12">
    <source>
        <dbReference type="Proteomes" id="UP000054538"/>
    </source>
</evidence>
<comment type="function">
    <text evidence="5">May be involved in the turnover of nuclear polyadenylated (pA+) RNA.</text>
</comment>
<dbReference type="SMART" id="SM00356">
    <property type="entry name" value="ZnF_C3H1"/>
    <property type="match status" value="1"/>
</dbReference>
<name>A0A0D0E5G6_9AGAM</name>
<feature type="domain" description="C3H1-type" evidence="10">
    <location>
        <begin position="198"/>
        <end position="226"/>
    </location>
</feature>
<feature type="domain" description="RRM" evidence="9">
    <location>
        <begin position="403"/>
        <end position="475"/>
    </location>
</feature>
<dbReference type="CDD" id="cd12257">
    <property type="entry name" value="RRM1_RBM26_like"/>
    <property type="match status" value="1"/>
</dbReference>
<protein>
    <recommendedName>
        <fullName evidence="13">RNA-binding protein 27</fullName>
    </recommendedName>
</protein>
<reference evidence="11 12" key="1">
    <citation type="submission" date="2014-04" db="EMBL/GenBank/DDBJ databases">
        <authorList>
            <consortium name="DOE Joint Genome Institute"/>
            <person name="Kuo A."/>
            <person name="Kohler A."/>
            <person name="Jargeat P."/>
            <person name="Nagy L.G."/>
            <person name="Floudas D."/>
            <person name="Copeland A."/>
            <person name="Barry K.W."/>
            <person name="Cichocki N."/>
            <person name="Veneault-Fourrey C."/>
            <person name="LaButti K."/>
            <person name="Lindquist E.A."/>
            <person name="Lipzen A."/>
            <person name="Lundell T."/>
            <person name="Morin E."/>
            <person name="Murat C."/>
            <person name="Sun H."/>
            <person name="Tunlid A."/>
            <person name="Henrissat B."/>
            <person name="Grigoriev I.V."/>
            <person name="Hibbett D.S."/>
            <person name="Martin F."/>
            <person name="Nordberg H.P."/>
            <person name="Cantor M.N."/>
            <person name="Hua S.X."/>
        </authorList>
    </citation>
    <scope>NUCLEOTIDE SEQUENCE [LARGE SCALE GENOMIC DNA]</scope>
    <source>
        <strain evidence="11 12">Ve08.2h10</strain>
    </source>
</reference>
<evidence type="ECO:0000259" key="10">
    <source>
        <dbReference type="PROSITE" id="PS50103"/>
    </source>
</evidence>
<feature type="compositionally biased region" description="Gly residues" evidence="8">
    <location>
        <begin position="154"/>
        <end position="164"/>
    </location>
</feature>
<evidence type="ECO:0000313" key="11">
    <source>
        <dbReference type="EMBL" id="KIK99881.1"/>
    </source>
</evidence>
<keyword evidence="3 7" id="KW-0862">Zinc</keyword>
<feature type="region of interest" description="Disordered" evidence="8">
    <location>
        <begin position="771"/>
        <end position="830"/>
    </location>
</feature>
<dbReference type="InterPro" id="IPR036855">
    <property type="entry name" value="Znf_CCCH_sf"/>
</dbReference>
<dbReference type="PANTHER" id="PTHR14398">
    <property type="entry name" value="RNA RECOGNITION RRM/RNP DOMAIN"/>
    <property type="match status" value="1"/>
</dbReference>
<dbReference type="Pfam" id="PF01480">
    <property type="entry name" value="PWI"/>
    <property type="match status" value="1"/>
</dbReference>
<evidence type="ECO:0000256" key="5">
    <source>
        <dbReference type="ARBA" id="ARBA00043866"/>
    </source>
</evidence>
<feature type="compositionally biased region" description="Polar residues" evidence="8">
    <location>
        <begin position="299"/>
        <end position="308"/>
    </location>
</feature>
<evidence type="ECO:0000256" key="3">
    <source>
        <dbReference type="ARBA" id="ARBA00022833"/>
    </source>
</evidence>
<proteinExistence type="predicted"/>
<feature type="region of interest" description="Disordered" evidence="8">
    <location>
        <begin position="299"/>
        <end position="347"/>
    </location>
</feature>
<dbReference type="InterPro" id="IPR000571">
    <property type="entry name" value="Znf_CCCH"/>
</dbReference>
<feature type="zinc finger region" description="C3H1-type" evidence="7">
    <location>
        <begin position="198"/>
        <end position="226"/>
    </location>
</feature>
<dbReference type="GO" id="GO:0003723">
    <property type="term" value="F:RNA binding"/>
    <property type="evidence" value="ECO:0007669"/>
    <property type="project" value="UniProtKB-UniRule"/>
</dbReference>
<feature type="region of interest" description="Disordered" evidence="8">
    <location>
        <begin position="83"/>
        <end position="183"/>
    </location>
</feature>
<dbReference type="GO" id="GO:0005634">
    <property type="term" value="C:nucleus"/>
    <property type="evidence" value="ECO:0007669"/>
    <property type="project" value="TreeGrafter"/>
</dbReference>
<dbReference type="AlphaFoldDB" id="A0A0D0E5G6"/>
<sequence>MLYDPSTVQHLKPWLVRTLGPICDAEPGALAEYVIALLKHNLPESDMRKELSTQLEEFLEKEAPSFIDTLFIVLRTKSYLPYTSSPPHSQASSSNLQAGETGIPIPLDSLLSNNVTSPERGQKRNHDSGDHDAYRPPKGPRLNPDGQFSRYANGRGGRQTGQWGGRFDRNERQGMQNGMGPGMGNMNGQRIQTYQPPDQRKGICRDYHNNGYCARGALCKYSHGDDAFVPTQLLAMRGGGAQMPFLPMFANGAMPFGMTAPGAAYDPHEARMDMRPSGNMMGMNGRGPHGRAPVLSRAQQDDSLQATRASGELPVIQDLTPKVPEDTNPPPPQDTILAQNGSQAPLSQQPQTVSMDVDMSVPGPSTQPIRGGFVGDRGAPRGGGKGTFAMDAQAFRPERRNDKTLVVEKIPEDKLSLDAVNNWFKRFGTVTNVAIDARTAKALVSFSDHSEAHAAWKSEDAVFGNRFVKVFWHRPMEGHGQKGARMLAASAPLVATITARSTNPPVTTAAPAAETPPVAAIRKPSAATAGLAAKQKLLEQQIDEQKLLMASLSTASGEEKKSIMARLRKLGEEMKPSPSPTPTPGKAPSPLPSATQRPANSALHLNEHEKKERERLDKELELHAATGEESTEDLHAKLARLKEEASSLGIPESGDHAHSGGSYRPYRGRGRGARSTFFRGAMRGGPPRGSMKLDNRPKKLLVEGIRGDAIQAVREWYETTGQLDSVDSAGDNGVFVSFRTRAAAEQALAKGPDIPSVGIVQVSWHMGQQLSISSQAQTTQSSKPDPKENTVVEARAPSPPRQGHRSPRRQEEEVVASGWGDGGDEDDMGF</sequence>
<dbReference type="SUPFAM" id="SSF90229">
    <property type="entry name" value="CCCH zinc finger"/>
    <property type="match status" value="1"/>
</dbReference>
<dbReference type="InterPro" id="IPR012677">
    <property type="entry name" value="Nucleotide-bd_a/b_plait_sf"/>
</dbReference>
<dbReference type="Gene3D" id="3.30.70.330">
    <property type="match status" value="1"/>
</dbReference>
<evidence type="ECO:0000256" key="7">
    <source>
        <dbReference type="PROSITE-ProRule" id="PRU00723"/>
    </source>
</evidence>
<evidence type="ECO:0000259" key="9">
    <source>
        <dbReference type="PROSITE" id="PS50102"/>
    </source>
</evidence>
<dbReference type="Proteomes" id="UP000054538">
    <property type="component" value="Unassembled WGS sequence"/>
</dbReference>
<dbReference type="PROSITE" id="PS50103">
    <property type="entry name" value="ZF_C3H1"/>
    <property type="match status" value="1"/>
</dbReference>
<gene>
    <name evidence="11" type="ORF">PAXRUDRAFT_822242</name>
</gene>
<feature type="compositionally biased region" description="Polar residues" evidence="8">
    <location>
        <begin position="110"/>
        <end position="119"/>
    </location>
</feature>
<dbReference type="PROSITE" id="PS50102">
    <property type="entry name" value="RRM"/>
    <property type="match status" value="1"/>
</dbReference>
<evidence type="ECO:0000256" key="6">
    <source>
        <dbReference type="PROSITE-ProRule" id="PRU00176"/>
    </source>
</evidence>
<evidence type="ECO:0000256" key="4">
    <source>
        <dbReference type="ARBA" id="ARBA00022884"/>
    </source>
</evidence>
<feature type="compositionally biased region" description="Pro residues" evidence="8">
    <location>
        <begin position="577"/>
        <end position="591"/>
    </location>
</feature>
<feature type="compositionally biased region" description="Polar residues" evidence="8">
    <location>
        <begin position="336"/>
        <end position="347"/>
    </location>
</feature>
<feature type="compositionally biased region" description="Low complexity" evidence="8">
    <location>
        <begin position="771"/>
        <end position="782"/>
    </location>
</feature>
<dbReference type="Pfam" id="PF00642">
    <property type="entry name" value="zf-CCCH"/>
    <property type="match status" value="1"/>
</dbReference>
<keyword evidence="1 7" id="KW-0479">Metal-binding</keyword>
<dbReference type="InParanoid" id="A0A0D0E5G6"/>
<organism evidence="11 12">
    <name type="scientific">Paxillus rubicundulus Ve08.2h10</name>
    <dbReference type="NCBI Taxonomy" id="930991"/>
    <lineage>
        <taxon>Eukaryota</taxon>
        <taxon>Fungi</taxon>
        <taxon>Dikarya</taxon>
        <taxon>Basidiomycota</taxon>
        <taxon>Agaricomycotina</taxon>
        <taxon>Agaricomycetes</taxon>
        <taxon>Agaricomycetidae</taxon>
        <taxon>Boletales</taxon>
        <taxon>Paxilineae</taxon>
        <taxon>Paxillaceae</taxon>
        <taxon>Paxillus</taxon>
    </lineage>
</organism>
<dbReference type="InterPro" id="IPR045137">
    <property type="entry name" value="RBM26/27"/>
</dbReference>
<accession>A0A0D0E5G6</accession>
<dbReference type="InterPro" id="IPR000504">
    <property type="entry name" value="RRM_dom"/>
</dbReference>
<dbReference type="OrthoDB" id="443401at2759"/>
<dbReference type="HOGENOM" id="CLU_017928_0_0_1"/>
<dbReference type="FunCoup" id="A0A0D0E5G6">
    <property type="interactions" value="616"/>
</dbReference>
<keyword evidence="2 7" id="KW-0863">Zinc-finger</keyword>
<dbReference type="PANTHER" id="PTHR14398:SF0">
    <property type="entry name" value="ZINC FINGER PROTEIN SWM"/>
    <property type="match status" value="1"/>
</dbReference>
<evidence type="ECO:0008006" key="13">
    <source>
        <dbReference type="Google" id="ProtNLM"/>
    </source>
</evidence>
<evidence type="ECO:0000256" key="2">
    <source>
        <dbReference type="ARBA" id="ARBA00022771"/>
    </source>
</evidence>
<dbReference type="SUPFAM" id="SSF54928">
    <property type="entry name" value="RNA-binding domain, RBD"/>
    <property type="match status" value="1"/>
</dbReference>
<dbReference type="InterPro" id="IPR035979">
    <property type="entry name" value="RBD_domain_sf"/>
</dbReference>
<dbReference type="STRING" id="930991.A0A0D0E5G6"/>
<feature type="region of interest" description="Disordered" evidence="8">
    <location>
        <begin position="572"/>
        <end position="602"/>
    </location>
</feature>
<feature type="compositionally biased region" description="Low complexity" evidence="8">
    <location>
        <begin position="85"/>
        <end position="94"/>
    </location>
</feature>
<dbReference type="GO" id="GO:0008270">
    <property type="term" value="F:zinc ion binding"/>
    <property type="evidence" value="ECO:0007669"/>
    <property type="project" value="UniProtKB-KW"/>
</dbReference>
<reference evidence="12" key="2">
    <citation type="submission" date="2015-01" db="EMBL/GenBank/DDBJ databases">
        <title>Evolutionary Origins and Diversification of the Mycorrhizal Mutualists.</title>
        <authorList>
            <consortium name="DOE Joint Genome Institute"/>
            <consortium name="Mycorrhizal Genomics Consortium"/>
            <person name="Kohler A."/>
            <person name="Kuo A."/>
            <person name="Nagy L.G."/>
            <person name="Floudas D."/>
            <person name="Copeland A."/>
            <person name="Barry K.W."/>
            <person name="Cichocki N."/>
            <person name="Veneault-Fourrey C."/>
            <person name="LaButti K."/>
            <person name="Lindquist E.A."/>
            <person name="Lipzen A."/>
            <person name="Lundell T."/>
            <person name="Morin E."/>
            <person name="Murat C."/>
            <person name="Riley R."/>
            <person name="Ohm R."/>
            <person name="Sun H."/>
            <person name="Tunlid A."/>
            <person name="Henrissat B."/>
            <person name="Grigoriev I.V."/>
            <person name="Hibbett D.S."/>
            <person name="Martin F."/>
        </authorList>
    </citation>
    <scope>NUCLEOTIDE SEQUENCE [LARGE SCALE GENOMIC DNA]</scope>
    <source>
        <strain evidence="12">Ve08.2h10</strain>
    </source>
</reference>
<feature type="region of interest" description="Disordered" evidence="8">
    <location>
        <begin position="645"/>
        <end position="671"/>
    </location>
</feature>
<keyword evidence="4 6" id="KW-0694">RNA-binding</keyword>
<evidence type="ECO:0000256" key="1">
    <source>
        <dbReference type="ARBA" id="ARBA00022723"/>
    </source>
</evidence>
<dbReference type="Gene3D" id="1.20.1390.10">
    <property type="entry name" value="PWI domain"/>
    <property type="match status" value="1"/>
</dbReference>
<keyword evidence="12" id="KW-1185">Reference proteome</keyword>
<dbReference type="InterPro" id="IPR002483">
    <property type="entry name" value="PWI_dom"/>
</dbReference>